<feature type="compositionally biased region" description="Acidic residues" evidence="4">
    <location>
        <begin position="575"/>
        <end position="586"/>
    </location>
</feature>
<dbReference type="OrthoDB" id="10252235at2759"/>
<dbReference type="GO" id="GO:0016787">
    <property type="term" value="F:hydrolase activity"/>
    <property type="evidence" value="ECO:0007669"/>
    <property type="project" value="UniProtKB-KW"/>
</dbReference>
<protein>
    <recommendedName>
        <fullName evidence="9">5'-nucleotidase</fullName>
    </recommendedName>
</protein>
<dbReference type="InterPro" id="IPR006179">
    <property type="entry name" value="5_nucleotidase/apyrase"/>
</dbReference>
<sequence>MSILESDGLSVTYASDHNGAPDLRLIHYNDVYHVEPGSAEPIGGVPRFQSLMNYYRTDPRFAGQPDALTFFSGDAFNPSLESTVTKGRHMVPFLNKVGTDVACVGNHDLDFGVAQFRHLAGQCHFPWLLANVLDPALGEDVPIANCGKTCMLTSSNGIKVGVIGLGEREWLGTINSLPPDLIYKSASETAKQLAPRLREQGAELVIVVSHQREPNDNKLAQNLPPGLVDIILGGHDHYYAHAVVNGTHVLRSGTDFKQLSYIEGFRKAGGTSGWDFNITRRDVVRSIPEDPETVRLVERLTSSLKAKLEKPVGYTVTPLDGRFSTVRQRESNLGNFVCDLMRFYYAADCAMMAGGTIRGDQIYPPGVLRLKDLLNCFPFEDPVVLLRVRGQALLEALENGVSQLPALEGRFTQVSNISFGYKLDAPGDPKQYVVATRGYMGRGKDGFSSLLVKSEGGEVEELVCEENGVLISTILRQYFMSLKVLGKWQRWSASLHRHWGSVHRNLHGEGWLKPPSAGASPVSEKAPAHRLMSRPPLQRTARLSYYYGRFPEEAEEATVTTSVSIKGNDNGTNSDEMDSDSDDDPDILTSPQPRTNYVTQPARSSADEDHRLCLARCVVRKWMRHAGLQPNNLSTMDGEGEFTPSWTSGISPRLEGRIVVE</sequence>
<dbReference type="SUPFAM" id="SSF55816">
    <property type="entry name" value="5'-nucleotidase (syn. UDP-sugar hydrolase), C-terminal domain"/>
    <property type="match status" value="1"/>
</dbReference>
<dbReference type="PRINTS" id="PR01607">
    <property type="entry name" value="APYRASEFAMLY"/>
</dbReference>
<evidence type="ECO:0000313" key="7">
    <source>
        <dbReference type="EMBL" id="KAJ5083075.1"/>
    </source>
</evidence>
<dbReference type="Proteomes" id="UP001149074">
    <property type="component" value="Unassembled WGS sequence"/>
</dbReference>
<feature type="region of interest" description="Disordered" evidence="4">
    <location>
        <begin position="512"/>
        <end position="534"/>
    </location>
</feature>
<dbReference type="Pfam" id="PF00149">
    <property type="entry name" value="Metallophos"/>
    <property type="match status" value="1"/>
</dbReference>
<evidence type="ECO:0000256" key="2">
    <source>
        <dbReference type="ARBA" id="ARBA00022729"/>
    </source>
</evidence>
<dbReference type="SUPFAM" id="SSF56300">
    <property type="entry name" value="Metallo-dependent phosphatases"/>
    <property type="match status" value="1"/>
</dbReference>
<feature type="domain" description="5'-Nucleotidase C-terminal" evidence="6">
    <location>
        <begin position="319"/>
        <end position="427"/>
    </location>
</feature>
<dbReference type="PANTHER" id="PTHR11575">
    <property type="entry name" value="5'-NUCLEOTIDASE-RELATED"/>
    <property type="match status" value="1"/>
</dbReference>
<dbReference type="PANTHER" id="PTHR11575:SF48">
    <property type="entry name" value="5'-NUCLEOTIDASE"/>
    <property type="match status" value="1"/>
</dbReference>
<dbReference type="GO" id="GO:0009166">
    <property type="term" value="P:nucleotide catabolic process"/>
    <property type="evidence" value="ECO:0007669"/>
    <property type="project" value="InterPro"/>
</dbReference>
<organism evidence="7 8">
    <name type="scientific">Penicillium argentinense</name>
    <dbReference type="NCBI Taxonomy" id="1131581"/>
    <lineage>
        <taxon>Eukaryota</taxon>
        <taxon>Fungi</taxon>
        <taxon>Dikarya</taxon>
        <taxon>Ascomycota</taxon>
        <taxon>Pezizomycotina</taxon>
        <taxon>Eurotiomycetes</taxon>
        <taxon>Eurotiomycetidae</taxon>
        <taxon>Eurotiales</taxon>
        <taxon>Aspergillaceae</taxon>
        <taxon>Penicillium</taxon>
    </lineage>
</organism>
<accession>A0A9W9EJX1</accession>
<keyword evidence="3" id="KW-0547">Nucleotide-binding</keyword>
<feature type="domain" description="Calcineurin-like phosphoesterase" evidence="5">
    <location>
        <begin position="24"/>
        <end position="239"/>
    </location>
</feature>
<evidence type="ECO:0000259" key="5">
    <source>
        <dbReference type="Pfam" id="PF00149"/>
    </source>
</evidence>
<feature type="region of interest" description="Disordered" evidence="4">
    <location>
        <begin position="557"/>
        <end position="605"/>
    </location>
</feature>
<evidence type="ECO:0000313" key="8">
    <source>
        <dbReference type="Proteomes" id="UP001149074"/>
    </source>
</evidence>
<dbReference type="InterPro" id="IPR029052">
    <property type="entry name" value="Metallo-depent_PP-like"/>
</dbReference>
<dbReference type="InterPro" id="IPR036907">
    <property type="entry name" value="5'-Nucleotdase_C_sf"/>
</dbReference>
<keyword evidence="8" id="KW-1185">Reference proteome</keyword>
<dbReference type="InterPro" id="IPR041821">
    <property type="entry name" value="CG11883_N"/>
</dbReference>
<dbReference type="GeneID" id="81363588"/>
<comment type="caution">
    <text evidence="7">The sequence shown here is derived from an EMBL/GenBank/DDBJ whole genome shotgun (WGS) entry which is preliminary data.</text>
</comment>
<evidence type="ECO:0008006" key="9">
    <source>
        <dbReference type="Google" id="ProtNLM"/>
    </source>
</evidence>
<feature type="compositionally biased region" description="Polar residues" evidence="4">
    <location>
        <begin position="589"/>
        <end position="603"/>
    </location>
</feature>
<dbReference type="InterPro" id="IPR008334">
    <property type="entry name" value="5'-Nucleotdase_C"/>
</dbReference>
<proteinExistence type="inferred from homology"/>
<keyword evidence="2" id="KW-0732">Signal</keyword>
<dbReference type="EMBL" id="JAPQKI010000011">
    <property type="protein sequence ID" value="KAJ5083075.1"/>
    <property type="molecule type" value="Genomic_DNA"/>
</dbReference>
<reference evidence="7" key="2">
    <citation type="journal article" date="2023" name="IMA Fungus">
        <title>Comparative genomic study of the Penicillium genus elucidates a diverse pangenome and 15 lateral gene transfer events.</title>
        <authorList>
            <person name="Petersen C."/>
            <person name="Sorensen T."/>
            <person name="Nielsen M.R."/>
            <person name="Sondergaard T.E."/>
            <person name="Sorensen J.L."/>
            <person name="Fitzpatrick D.A."/>
            <person name="Frisvad J.C."/>
            <person name="Nielsen K.L."/>
        </authorList>
    </citation>
    <scope>NUCLEOTIDE SEQUENCE</scope>
    <source>
        <strain evidence="7">IBT 30761</strain>
    </source>
</reference>
<gene>
    <name evidence="7" type="ORF">N7532_012118</name>
</gene>
<name>A0A9W9EJX1_9EURO</name>
<dbReference type="InterPro" id="IPR004843">
    <property type="entry name" value="Calcineurin-like_PHP"/>
</dbReference>
<evidence type="ECO:0000259" key="6">
    <source>
        <dbReference type="Pfam" id="PF02872"/>
    </source>
</evidence>
<dbReference type="CDD" id="cd07406">
    <property type="entry name" value="MPP_CG11883_N"/>
    <property type="match status" value="1"/>
</dbReference>
<reference evidence="7" key="1">
    <citation type="submission" date="2022-11" db="EMBL/GenBank/DDBJ databases">
        <authorList>
            <person name="Petersen C."/>
        </authorList>
    </citation>
    <scope>NUCLEOTIDE SEQUENCE</scope>
    <source>
        <strain evidence="7">IBT 30761</strain>
    </source>
</reference>
<evidence type="ECO:0000256" key="3">
    <source>
        <dbReference type="RuleBase" id="RU362119"/>
    </source>
</evidence>
<dbReference type="Gene3D" id="3.90.780.10">
    <property type="entry name" value="5'-Nucleotidase, C-terminal domain"/>
    <property type="match status" value="1"/>
</dbReference>
<evidence type="ECO:0000256" key="1">
    <source>
        <dbReference type="ARBA" id="ARBA00006654"/>
    </source>
</evidence>
<keyword evidence="3" id="KW-0378">Hydrolase</keyword>
<dbReference type="Pfam" id="PF02872">
    <property type="entry name" value="5_nucleotid_C"/>
    <property type="match status" value="1"/>
</dbReference>
<dbReference type="RefSeq" id="XP_056469597.1">
    <property type="nucleotide sequence ID" value="XM_056624609.1"/>
</dbReference>
<dbReference type="Gene3D" id="3.60.21.10">
    <property type="match status" value="1"/>
</dbReference>
<evidence type="ECO:0000256" key="4">
    <source>
        <dbReference type="SAM" id="MobiDB-lite"/>
    </source>
</evidence>
<dbReference type="GO" id="GO:0000166">
    <property type="term" value="F:nucleotide binding"/>
    <property type="evidence" value="ECO:0007669"/>
    <property type="project" value="UniProtKB-KW"/>
</dbReference>
<comment type="similarity">
    <text evidence="1 3">Belongs to the 5'-nucleotidase family.</text>
</comment>
<dbReference type="AlphaFoldDB" id="A0A9W9EJX1"/>